<proteinExistence type="predicted"/>
<evidence type="ECO:0000313" key="2">
    <source>
        <dbReference type="Proteomes" id="UP000183585"/>
    </source>
</evidence>
<dbReference type="Proteomes" id="UP000183585">
    <property type="component" value="Unassembled WGS sequence"/>
</dbReference>
<dbReference type="EMBL" id="FMCT01000031">
    <property type="protein sequence ID" value="SCF50399.1"/>
    <property type="molecule type" value="Genomic_DNA"/>
</dbReference>
<dbReference type="AlphaFoldDB" id="A0A1C5AYU6"/>
<organism evidence="1 2">
    <name type="scientific">Micromonospora carbonacea</name>
    <dbReference type="NCBI Taxonomy" id="47853"/>
    <lineage>
        <taxon>Bacteria</taxon>
        <taxon>Bacillati</taxon>
        <taxon>Actinomycetota</taxon>
        <taxon>Actinomycetes</taxon>
        <taxon>Micromonosporales</taxon>
        <taxon>Micromonosporaceae</taxon>
        <taxon>Micromonospora</taxon>
    </lineage>
</organism>
<name>A0A1C5AYU6_9ACTN</name>
<reference evidence="2" key="1">
    <citation type="submission" date="2016-06" db="EMBL/GenBank/DDBJ databases">
        <authorList>
            <person name="Varghese N."/>
            <person name="Submissions Spin"/>
        </authorList>
    </citation>
    <scope>NUCLEOTIDE SEQUENCE [LARGE SCALE GENOMIC DNA]</scope>
    <source>
        <strain evidence="2">DSM 43168</strain>
    </source>
</reference>
<protein>
    <submittedName>
        <fullName evidence="1">Uncharacterized protein</fullName>
    </submittedName>
</protein>
<evidence type="ECO:0000313" key="1">
    <source>
        <dbReference type="EMBL" id="SCF50399.1"/>
    </source>
</evidence>
<sequence>MTPAVCAAPGCDRPAVAVVTTTQARIQIRTDRLDNPRTAAAWTHWLRCWACTSAAVDQHLVNAPARHETKDSL</sequence>
<gene>
    <name evidence="1" type="ORF">GA0070563_13124</name>
</gene>
<keyword evidence="2" id="KW-1185">Reference proteome</keyword>
<accession>A0A1C5AYU6</accession>
<dbReference type="RefSeq" id="WP_074479395.1">
    <property type="nucleotide sequence ID" value="NZ_FMCT01000031.1"/>
</dbReference>